<keyword evidence="2" id="KW-0012">Acyltransferase</keyword>
<evidence type="ECO:0000256" key="3">
    <source>
        <dbReference type="SAM" id="MobiDB-lite"/>
    </source>
</evidence>
<accession>A0ABS8IKF3</accession>
<feature type="region of interest" description="Disordered" evidence="3">
    <location>
        <begin position="386"/>
        <end position="408"/>
    </location>
</feature>
<dbReference type="Pfam" id="PF00583">
    <property type="entry name" value="Acetyltransf_1"/>
    <property type="match status" value="1"/>
</dbReference>
<dbReference type="InterPro" id="IPR050832">
    <property type="entry name" value="Bact_Acetyltransf"/>
</dbReference>
<proteinExistence type="predicted"/>
<dbReference type="CDD" id="cd04301">
    <property type="entry name" value="NAT_SF"/>
    <property type="match status" value="1"/>
</dbReference>
<dbReference type="PANTHER" id="PTHR43877:SF1">
    <property type="entry name" value="ACETYLTRANSFERASE"/>
    <property type="match status" value="1"/>
</dbReference>
<dbReference type="InterPro" id="IPR016181">
    <property type="entry name" value="Acyl_CoA_acyltransferase"/>
</dbReference>
<sequence>MLHHNPASAASASYKAAGFTQRFEDLVKSRDHRSRGMSRSVTAAEACDLAAKLRRTIDGTADDAALLRVLAHNPEVLRLAERDDGGELGFVAYLPLNARGYAAMLDGGFQPRDPDTALLCRAGERPVAAFIWCAYAPGQFVAAVAAMTAHFEEVVPGGVTMFTRAATPSAARLFESIGFVQAVDFFPGIEPDVLVVFPAHAQPVRATPAAAVRPGQVRTRIARTIEDTMKVFAIRSATFIADQSCPYDEEFDGNDFCGAHLLGEIDGEPAGCIRVRFFGDFVKLERLAVRPEFRKSSLAFKLVRAAIDYARTKGFRTMYGHARHDLVAFWSRFGFRVVEDRPTFRFSDVDYVEMIGEISASPQPVGLACSPYELIRPEGAWDVPGPLDRSAARSSGRPRVGVTPNCSA</sequence>
<feature type="domain" description="N-acetyltransferase" evidence="4">
    <location>
        <begin position="217"/>
        <end position="356"/>
    </location>
</feature>
<reference evidence="5 6" key="1">
    <citation type="journal article" date="2021" name="Microorganisms">
        <title>Genome Evolution of Filamentous Cyanobacterium Nostoc Species: From Facultative Symbiosis to Free Living.</title>
        <authorList>
            <person name="Huo D."/>
            <person name="Li H."/>
            <person name="Cai F."/>
            <person name="Guo X."/>
            <person name="Qiao Z."/>
            <person name="Wang W."/>
            <person name="Yu G."/>
            <person name="Li R."/>
        </authorList>
    </citation>
    <scope>NUCLEOTIDE SEQUENCE [LARGE SCALE GENOMIC DNA]</scope>
    <source>
        <strain evidence="5 6">CHAB 5714</strain>
    </source>
</reference>
<gene>
    <name evidence="5" type="ORF">LC586_37925</name>
</gene>
<evidence type="ECO:0000256" key="1">
    <source>
        <dbReference type="ARBA" id="ARBA00022679"/>
    </source>
</evidence>
<evidence type="ECO:0000313" key="6">
    <source>
        <dbReference type="Proteomes" id="UP001199525"/>
    </source>
</evidence>
<evidence type="ECO:0000256" key="2">
    <source>
        <dbReference type="ARBA" id="ARBA00023315"/>
    </source>
</evidence>
<dbReference type="InterPro" id="IPR000182">
    <property type="entry name" value="GNAT_dom"/>
</dbReference>
<comment type="caution">
    <text evidence="5">The sequence shown here is derived from an EMBL/GenBank/DDBJ whole genome shotgun (WGS) entry which is preliminary data.</text>
</comment>
<keyword evidence="1" id="KW-0808">Transferase</keyword>
<dbReference type="Gene3D" id="3.40.630.30">
    <property type="match status" value="1"/>
</dbReference>
<organism evidence="5 6">
    <name type="scientific">Nostoc favosum CHAB5714</name>
    <dbReference type="NCBI Taxonomy" id="2780399"/>
    <lineage>
        <taxon>Bacteria</taxon>
        <taxon>Bacillati</taxon>
        <taxon>Cyanobacteriota</taxon>
        <taxon>Cyanophyceae</taxon>
        <taxon>Nostocales</taxon>
        <taxon>Nostocaceae</taxon>
        <taxon>Nostoc</taxon>
        <taxon>Nostoc favosum</taxon>
    </lineage>
</organism>
<name>A0ABS8IKF3_9NOSO</name>
<evidence type="ECO:0000259" key="4">
    <source>
        <dbReference type="PROSITE" id="PS51186"/>
    </source>
</evidence>
<dbReference type="PANTHER" id="PTHR43877">
    <property type="entry name" value="AMINOALKYLPHOSPHONATE N-ACETYLTRANSFERASE-RELATED-RELATED"/>
    <property type="match status" value="1"/>
</dbReference>
<evidence type="ECO:0000313" key="5">
    <source>
        <dbReference type="EMBL" id="MCC5604765.1"/>
    </source>
</evidence>
<dbReference type="SUPFAM" id="SSF55729">
    <property type="entry name" value="Acyl-CoA N-acyltransferases (Nat)"/>
    <property type="match status" value="1"/>
</dbReference>
<dbReference type="PROSITE" id="PS51186">
    <property type="entry name" value="GNAT"/>
    <property type="match status" value="1"/>
</dbReference>
<protein>
    <submittedName>
        <fullName evidence="5">GNAT family N-acetyltransferase</fullName>
    </submittedName>
</protein>
<dbReference type="EMBL" id="JAIVFQ010000155">
    <property type="protein sequence ID" value="MCC5604765.1"/>
    <property type="molecule type" value="Genomic_DNA"/>
</dbReference>
<keyword evidence="6" id="KW-1185">Reference proteome</keyword>
<dbReference type="Proteomes" id="UP001199525">
    <property type="component" value="Unassembled WGS sequence"/>
</dbReference>